<dbReference type="PANTHER" id="PTHR11630:SF42">
    <property type="entry name" value="DNA REPLICATION LICENSING FACTOR MCM5"/>
    <property type="match status" value="1"/>
</dbReference>
<evidence type="ECO:0000256" key="4">
    <source>
        <dbReference type="ARBA" id="ARBA00022741"/>
    </source>
</evidence>
<dbReference type="GO" id="GO:0003697">
    <property type="term" value="F:single-stranded DNA binding"/>
    <property type="evidence" value="ECO:0007669"/>
    <property type="project" value="TreeGrafter"/>
</dbReference>
<keyword evidence="6" id="KW-0238">DNA-binding</keyword>
<comment type="subcellular location">
    <subcellularLocation>
        <location evidence="1">Chromosome</location>
    </subcellularLocation>
</comment>
<dbReference type="PRINTS" id="PR01657">
    <property type="entry name" value="MCMFAMILY"/>
</dbReference>
<dbReference type="SUPFAM" id="SSF52540">
    <property type="entry name" value="P-loop containing nucleoside triphosphate hydrolases"/>
    <property type="match status" value="1"/>
</dbReference>
<dbReference type="Gene3D" id="3.40.50.300">
    <property type="entry name" value="P-loop containing nucleotide triphosphate hydrolases"/>
    <property type="match status" value="1"/>
</dbReference>
<keyword evidence="3" id="KW-0158">Chromosome</keyword>
<protein>
    <submittedName>
        <fullName evidence="8">DNA replication licensing factor MCM5</fullName>
    </submittedName>
</protein>
<keyword evidence="4 6" id="KW-0547">Nucleotide-binding</keyword>
<dbReference type="GO" id="GO:0006270">
    <property type="term" value="P:DNA replication initiation"/>
    <property type="evidence" value="ECO:0007669"/>
    <property type="project" value="TreeGrafter"/>
</dbReference>
<name>L5LJ48_MYODS</name>
<dbReference type="InterPro" id="IPR031327">
    <property type="entry name" value="MCM"/>
</dbReference>
<dbReference type="GO" id="GO:0000727">
    <property type="term" value="P:double-strand break repair via break-induced replication"/>
    <property type="evidence" value="ECO:0007669"/>
    <property type="project" value="TreeGrafter"/>
</dbReference>
<dbReference type="AlphaFoldDB" id="L5LJ48"/>
<evidence type="ECO:0000256" key="5">
    <source>
        <dbReference type="ARBA" id="ARBA00022840"/>
    </source>
</evidence>
<dbReference type="SMART" id="SM00350">
    <property type="entry name" value="MCM"/>
    <property type="match status" value="1"/>
</dbReference>
<comment type="similarity">
    <text evidence="2 6">Belongs to the MCM family.</text>
</comment>
<evidence type="ECO:0000256" key="1">
    <source>
        <dbReference type="ARBA" id="ARBA00004286"/>
    </source>
</evidence>
<feature type="domain" description="MCM C-terminal AAA(+) ATPase" evidence="7">
    <location>
        <begin position="1"/>
        <end position="108"/>
    </location>
</feature>
<evidence type="ECO:0000256" key="2">
    <source>
        <dbReference type="ARBA" id="ARBA00008010"/>
    </source>
</evidence>
<sequence length="138" mass="15389">MEGKAMVLADGGVVCIDKSDQTREDDCVAIHEAMEQQTISIAKAGITTTLNFPCSVLASANLVFGPWDETKGEDNIDFMPTILSHFDTIFIIKDEHNKERDLMLAKHVITLHLCAQTQTQAVEEEVDLIKMKKFIAYC</sequence>
<dbReference type="GO" id="GO:0005524">
    <property type="term" value="F:ATP binding"/>
    <property type="evidence" value="ECO:0007669"/>
    <property type="project" value="UniProtKB-KW"/>
</dbReference>
<dbReference type="GO" id="GO:0043138">
    <property type="term" value="F:3'-5' DNA helicase activity"/>
    <property type="evidence" value="ECO:0007669"/>
    <property type="project" value="TreeGrafter"/>
</dbReference>
<dbReference type="GO" id="GO:0042555">
    <property type="term" value="C:MCM complex"/>
    <property type="evidence" value="ECO:0007669"/>
    <property type="project" value="TreeGrafter"/>
</dbReference>
<dbReference type="EMBL" id="KB111349">
    <property type="protein sequence ID" value="ELK25926.1"/>
    <property type="molecule type" value="Genomic_DNA"/>
</dbReference>
<dbReference type="InterPro" id="IPR001208">
    <property type="entry name" value="MCM_dom"/>
</dbReference>
<dbReference type="GO" id="GO:0017116">
    <property type="term" value="F:single-stranded DNA helicase activity"/>
    <property type="evidence" value="ECO:0007669"/>
    <property type="project" value="TreeGrafter"/>
</dbReference>
<dbReference type="PROSITE" id="PS50051">
    <property type="entry name" value="MCM_2"/>
    <property type="match status" value="1"/>
</dbReference>
<accession>L5LJ48</accession>
<organism evidence="8 9">
    <name type="scientific">Myotis davidii</name>
    <name type="common">David's myotis</name>
    <dbReference type="NCBI Taxonomy" id="225400"/>
    <lineage>
        <taxon>Eukaryota</taxon>
        <taxon>Metazoa</taxon>
        <taxon>Chordata</taxon>
        <taxon>Craniata</taxon>
        <taxon>Vertebrata</taxon>
        <taxon>Euteleostomi</taxon>
        <taxon>Mammalia</taxon>
        <taxon>Eutheria</taxon>
        <taxon>Laurasiatheria</taxon>
        <taxon>Chiroptera</taxon>
        <taxon>Yangochiroptera</taxon>
        <taxon>Vespertilionidae</taxon>
        <taxon>Myotis</taxon>
    </lineage>
</organism>
<evidence type="ECO:0000256" key="6">
    <source>
        <dbReference type="RuleBase" id="RU004070"/>
    </source>
</evidence>
<dbReference type="Pfam" id="PF00493">
    <property type="entry name" value="MCM"/>
    <property type="match status" value="1"/>
</dbReference>
<dbReference type="GO" id="GO:0005634">
    <property type="term" value="C:nucleus"/>
    <property type="evidence" value="ECO:0007669"/>
    <property type="project" value="TreeGrafter"/>
</dbReference>
<evidence type="ECO:0000259" key="7">
    <source>
        <dbReference type="PROSITE" id="PS50051"/>
    </source>
</evidence>
<dbReference type="Proteomes" id="UP000010556">
    <property type="component" value="Unassembled WGS sequence"/>
</dbReference>
<keyword evidence="5 6" id="KW-0067">ATP-binding</keyword>
<proteinExistence type="inferred from homology"/>
<evidence type="ECO:0000313" key="9">
    <source>
        <dbReference type="Proteomes" id="UP000010556"/>
    </source>
</evidence>
<keyword evidence="9" id="KW-1185">Reference proteome</keyword>
<dbReference type="PANTHER" id="PTHR11630">
    <property type="entry name" value="DNA REPLICATION LICENSING FACTOR MCM FAMILY MEMBER"/>
    <property type="match status" value="1"/>
</dbReference>
<dbReference type="InterPro" id="IPR027417">
    <property type="entry name" value="P-loop_NTPase"/>
</dbReference>
<dbReference type="GO" id="GO:0005694">
    <property type="term" value="C:chromosome"/>
    <property type="evidence" value="ECO:0007669"/>
    <property type="project" value="UniProtKB-SubCell"/>
</dbReference>
<reference evidence="9" key="1">
    <citation type="journal article" date="2013" name="Science">
        <title>Comparative analysis of bat genomes provides insight into the evolution of flight and immunity.</title>
        <authorList>
            <person name="Zhang G."/>
            <person name="Cowled C."/>
            <person name="Shi Z."/>
            <person name="Huang Z."/>
            <person name="Bishop-Lilly K.A."/>
            <person name="Fang X."/>
            <person name="Wynne J.W."/>
            <person name="Xiong Z."/>
            <person name="Baker M.L."/>
            <person name="Zhao W."/>
            <person name="Tachedjian M."/>
            <person name="Zhu Y."/>
            <person name="Zhou P."/>
            <person name="Jiang X."/>
            <person name="Ng J."/>
            <person name="Yang L."/>
            <person name="Wu L."/>
            <person name="Xiao J."/>
            <person name="Feng Y."/>
            <person name="Chen Y."/>
            <person name="Sun X."/>
            <person name="Zhang Y."/>
            <person name="Marsh G.A."/>
            <person name="Crameri G."/>
            <person name="Broder C.C."/>
            <person name="Frey K.G."/>
            <person name="Wang L.F."/>
            <person name="Wang J."/>
        </authorList>
    </citation>
    <scope>NUCLEOTIDE SEQUENCE [LARGE SCALE GENOMIC DNA]</scope>
</reference>
<gene>
    <name evidence="8" type="ORF">MDA_GLEAN10001629</name>
</gene>
<evidence type="ECO:0000313" key="8">
    <source>
        <dbReference type="EMBL" id="ELK25926.1"/>
    </source>
</evidence>
<evidence type="ECO:0000256" key="3">
    <source>
        <dbReference type="ARBA" id="ARBA00022454"/>
    </source>
</evidence>